<dbReference type="EMBL" id="JADCSA010000010">
    <property type="protein sequence ID" value="MBE7325185.1"/>
    <property type="molecule type" value="Genomic_DNA"/>
</dbReference>
<comment type="caution">
    <text evidence="2">The sequence shown here is derived from an EMBL/GenBank/DDBJ whole genome shotgun (WGS) entry which is preliminary data.</text>
</comment>
<dbReference type="Proteomes" id="UP000756387">
    <property type="component" value="Unassembled WGS sequence"/>
</dbReference>
<reference evidence="2 3" key="1">
    <citation type="submission" date="2020-10" db="EMBL/GenBank/DDBJ databases">
        <title>Nocardioides sp. isolated from sludge.</title>
        <authorList>
            <person name="Zhang X."/>
        </authorList>
    </citation>
    <scope>NUCLEOTIDE SEQUENCE [LARGE SCALE GENOMIC DNA]</scope>
    <source>
        <strain evidence="2 3">Y6</strain>
    </source>
</reference>
<protein>
    <submittedName>
        <fullName evidence="2">Uncharacterized protein</fullName>
    </submittedName>
</protein>
<evidence type="ECO:0000256" key="1">
    <source>
        <dbReference type="SAM" id="MobiDB-lite"/>
    </source>
</evidence>
<feature type="region of interest" description="Disordered" evidence="1">
    <location>
        <begin position="1"/>
        <end position="64"/>
    </location>
</feature>
<feature type="compositionally biased region" description="Basic and acidic residues" evidence="1">
    <location>
        <begin position="22"/>
        <end position="34"/>
    </location>
</feature>
<accession>A0ABR9RVQ7</accession>
<keyword evidence="3" id="KW-1185">Reference proteome</keyword>
<evidence type="ECO:0000313" key="3">
    <source>
        <dbReference type="Proteomes" id="UP000756387"/>
    </source>
</evidence>
<gene>
    <name evidence="2" type="ORF">IEQ44_11010</name>
</gene>
<name>A0ABR9RVQ7_9ACTN</name>
<dbReference type="RefSeq" id="WP_193638518.1">
    <property type="nucleotide sequence ID" value="NZ_JADCSA010000010.1"/>
</dbReference>
<sequence length="64" mass="6516">MVPHVGSGQPALGTPDGPSVRHAGDREVTSRCRGGEAWATNRSPHRLLAGSGPGQGPLATGRHP</sequence>
<organism evidence="2 3">
    <name type="scientific">Nocardioides malaquae</name>
    <dbReference type="NCBI Taxonomy" id="2773426"/>
    <lineage>
        <taxon>Bacteria</taxon>
        <taxon>Bacillati</taxon>
        <taxon>Actinomycetota</taxon>
        <taxon>Actinomycetes</taxon>
        <taxon>Propionibacteriales</taxon>
        <taxon>Nocardioidaceae</taxon>
        <taxon>Nocardioides</taxon>
    </lineage>
</organism>
<proteinExistence type="predicted"/>
<evidence type="ECO:0000313" key="2">
    <source>
        <dbReference type="EMBL" id="MBE7325185.1"/>
    </source>
</evidence>